<dbReference type="GO" id="GO:0005886">
    <property type="term" value="C:plasma membrane"/>
    <property type="evidence" value="ECO:0007669"/>
    <property type="project" value="UniProtKB-SubCell"/>
</dbReference>
<dbReference type="InterPro" id="IPR036318">
    <property type="entry name" value="FAD-bd_PCMH-like_sf"/>
</dbReference>
<dbReference type="CDD" id="cd04590">
    <property type="entry name" value="CBS_pair_CorC_HlyC_assoc"/>
    <property type="match status" value="1"/>
</dbReference>
<dbReference type="STRING" id="1356854.N007_13670"/>
<evidence type="ECO:0000256" key="7">
    <source>
        <dbReference type="ARBA" id="ARBA00023122"/>
    </source>
</evidence>
<dbReference type="InterPro" id="IPR000644">
    <property type="entry name" value="CBS_dom"/>
</dbReference>
<dbReference type="PANTHER" id="PTHR43099:SF2">
    <property type="entry name" value="UPF0053 PROTEIN YRKA"/>
    <property type="match status" value="1"/>
</dbReference>
<dbReference type="Gene3D" id="3.30.465.10">
    <property type="match status" value="1"/>
</dbReference>
<dbReference type="Pfam" id="PF00571">
    <property type="entry name" value="CBS"/>
    <property type="match status" value="2"/>
</dbReference>
<keyword evidence="3" id="KW-1003">Cell membrane</keyword>
<evidence type="ECO:0000256" key="2">
    <source>
        <dbReference type="ARBA" id="ARBA00006337"/>
    </source>
</evidence>
<dbReference type="FunFam" id="3.10.580.10:FF:000002">
    <property type="entry name" value="Magnesium/cobalt efflux protein CorC"/>
    <property type="match status" value="1"/>
</dbReference>
<keyword evidence="4" id="KW-0812">Transmembrane</keyword>
<dbReference type="PROSITE" id="PS51371">
    <property type="entry name" value="CBS"/>
    <property type="match status" value="2"/>
</dbReference>
<dbReference type="PROSITE" id="PS51846">
    <property type="entry name" value="CNNM"/>
    <property type="match status" value="1"/>
</dbReference>
<evidence type="ECO:0000256" key="1">
    <source>
        <dbReference type="ARBA" id="ARBA00004651"/>
    </source>
</evidence>
<comment type="subcellular location">
    <subcellularLocation>
        <location evidence="1">Cell membrane</location>
        <topology evidence="1">Multi-pass membrane protein</topology>
    </subcellularLocation>
</comment>
<dbReference type="KEGG" id="aaco:K1I37_17960"/>
<dbReference type="EMBL" id="CP080467">
    <property type="protein sequence ID" value="UNO48523.1"/>
    <property type="molecule type" value="Genomic_DNA"/>
</dbReference>
<dbReference type="Pfam" id="PF03471">
    <property type="entry name" value="CorC_HlyC"/>
    <property type="match status" value="1"/>
</dbReference>
<dbReference type="SUPFAM" id="SSF56176">
    <property type="entry name" value="FAD-binding/transporter-associated domain-like"/>
    <property type="match status" value="1"/>
</dbReference>
<dbReference type="RefSeq" id="WP_021297786.1">
    <property type="nucleotide sequence ID" value="NZ_AURB01000162.1"/>
</dbReference>
<evidence type="ECO:0000256" key="6">
    <source>
        <dbReference type="ARBA" id="ARBA00022989"/>
    </source>
</evidence>
<proteinExistence type="inferred from homology"/>
<name>T0BGT7_ALIAG</name>
<organism evidence="9 10">
    <name type="scientific">Alicyclobacillus acidoterrestris (strain ATCC 49025 / DSM 3922 / CIP 106132 / NCIMB 13137 / GD3B)</name>
    <dbReference type="NCBI Taxonomy" id="1356854"/>
    <lineage>
        <taxon>Bacteria</taxon>
        <taxon>Bacillati</taxon>
        <taxon>Bacillota</taxon>
        <taxon>Bacilli</taxon>
        <taxon>Bacillales</taxon>
        <taxon>Alicyclobacillaceae</taxon>
        <taxon>Alicyclobacillus</taxon>
    </lineage>
</organism>
<dbReference type="Proteomes" id="UP000829401">
    <property type="component" value="Chromosome"/>
</dbReference>
<dbReference type="AlphaFoldDB" id="T0BGT7"/>
<dbReference type="InterPro" id="IPR046342">
    <property type="entry name" value="CBS_dom_sf"/>
</dbReference>
<sequence length="435" mass="48727">MNSSSAIVNIILILVLIFLNGFFVAAEFSLVKVRSSRVDELVIQGHKRARMAKSVVNHLHTYLSVCQLGITLTSLGLGWVGEPTVAHLLEHPLTRVGLGGAVDTIAYIISFVVITYVHIVLGEMTPKSLAIHRAEAVVLNSAPVLTILGKLMHPFIWILNGSANAFLKFLGINVSEEEGEAYTEHELRILMNESHKSGLIDSTEMSLLDNIFEYSDRVAREIMIPRIDIIAIFCGDTREDILQLIEHHEHTRYPVAQGDKDHIVGYIHIRDLYMRVRDANGSVIDYLRPILKVPETTEIHDVLRRMQKHKTQIAIVVDEYGGTAGLVTLEDIIEELVGEIQDEFDNEQVPVVKSDHGYSVDGHLLIDEVADLLGIEFHLADVDTIGGYIRSRLPKIPEQGDAVEFDRFTFTVERAEHGRISRVRITRLDAQQSAE</sequence>
<dbReference type="Gene3D" id="3.10.580.10">
    <property type="entry name" value="CBS-domain"/>
    <property type="match status" value="1"/>
</dbReference>
<accession>T0BGT7</accession>
<dbReference type="SUPFAM" id="SSF54631">
    <property type="entry name" value="CBS-domain pair"/>
    <property type="match status" value="1"/>
</dbReference>
<dbReference type="eggNOG" id="COG1253">
    <property type="taxonomic scope" value="Bacteria"/>
</dbReference>
<dbReference type="InterPro" id="IPR044751">
    <property type="entry name" value="Ion_transp-like_CBS"/>
</dbReference>
<gene>
    <name evidence="9" type="ORF">K1I37_17960</name>
</gene>
<dbReference type="SMART" id="SM00116">
    <property type="entry name" value="CBS"/>
    <property type="match status" value="2"/>
</dbReference>
<dbReference type="PANTHER" id="PTHR43099">
    <property type="entry name" value="UPF0053 PROTEIN YRKA"/>
    <property type="match status" value="1"/>
</dbReference>
<dbReference type="InterPro" id="IPR002550">
    <property type="entry name" value="CNNM"/>
</dbReference>
<keyword evidence="8" id="KW-0472">Membrane</keyword>
<keyword evidence="10" id="KW-1185">Reference proteome</keyword>
<evidence type="ECO:0000313" key="9">
    <source>
        <dbReference type="EMBL" id="UNO48523.1"/>
    </source>
</evidence>
<dbReference type="SMART" id="SM01091">
    <property type="entry name" value="CorC_HlyC"/>
    <property type="match status" value="1"/>
</dbReference>
<dbReference type="GO" id="GO:0050660">
    <property type="term" value="F:flavin adenine dinucleotide binding"/>
    <property type="evidence" value="ECO:0007669"/>
    <property type="project" value="InterPro"/>
</dbReference>
<evidence type="ECO:0000256" key="5">
    <source>
        <dbReference type="ARBA" id="ARBA00022737"/>
    </source>
</evidence>
<evidence type="ECO:0000256" key="8">
    <source>
        <dbReference type="ARBA" id="ARBA00023136"/>
    </source>
</evidence>
<accession>A0A9E6ZGW5</accession>
<evidence type="ECO:0000313" key="10">
    <source>
        <dbReference type="Proteomes" id="UP000829401"/>
    </source>
</evidence>
<dbReference type="Pfam" id="PF01595">
    <property type="entry name" value="CNNM"/>
    <property type="match status" value="1"/>
</dbReference>
<evidence type="ECO:0000256" key="4">
    <source>
        <dbReference type="ARBA" id="ARBA00022692"/>
    </source>
</evidence>
<keyword evidence="7" id="KW-0129">CBS domain</keyword>
<dbReference type="InterPro" id="IPR051676">
    <property type="entry name" value="UPF0053_domain"/>
</dbReference>
<dbReference type="InterPro" id="IPR005170">
    <property type="entry name" value="Transptr-assoc_dom"/>
</dbReference>
<keyword evidence="5" id="KW-0677">Repeat</keyword>
<dbReference type="InterPro" id="IPR016169">
    <property type="entry name" value="FAD-bd_PCMH_sub2"/>
</dbReference>
<keyword evidence="6" id="KW-1133">Transmembrane helix</keyword>
<evidence type="ECO:0000256" key="3">
    <source>
        <dbReference type="ARBA" id="ARBA00022475"/>
    </source>
</evidence>
<protein>
    <submittedName>
        <fullName evidence="9">Hemolysin family protein</fullName>
    </submittedName>
</protein>
<reference evidence="10" key="1">
    <citation type="journal article" date="2022" name="G3 (Bethesda)">
        <title>Unveiling the complete genome sequence of Alicyclobacillus acidoterrestris DSM 3922T, a taint-producing strain.</title>
        <authorList>
            <person name="Leonardo I.C."/>
            <person name="Barreto Crespo M.T."/>
            <person name="Gaspar F.B."/>
        </authorList>
    </citation>
    <scope>NUCLEOTIDE SEQUENCE [LARGE SCALE GENOMIC DNA]</scope>
    <source>
        <strain evidence="10">DSM 3922</strain>
    </source>
</reference>
<comment type="similarity">
    <text evidence="2">Belongs to the UPF0053 family.</text>
</comment>